<dbReference type="Proteomes" id="UP001203342">
    <property type="component" value="Unassembled WGS sequence"/>
</dbReference>
<dbReference type="EMBL" id="JAMLJN010000003">
    <property type="protein sequence ID" value="MCL9769758.1"/>
    <property type="molecule type" value="Genomic_DNA"/>
</dbReference>
<accession>A0ABT0TG14</accession>
<feature type="transmembrane region" description="Helical" evidence="1">
    <location>
        <begin position="12"/>
        <end position="33"/>
    </location>
</feature>
<name>A0ABT0TG14_9FLAO</name>
<dbReference type="RefSeq" id="WP_250580881.1">
    <property type="nucleotide sequence ID" value="NZ_JAMLJN010000003.1"/>
</dbReference>
<keyword evidence="1" id="KW-0812">Transmembrane</keyword>
<feature type="transmembrane region" description="Helical" evidence="1">
    <location>
        <begin position="138"/>
        <end position="161"/>
    </location>
</feature>
<feature type="transmembrane region" description="Helical" evidence="1">
    <location>
        <begin position="87"/>
        <end position="108"/>
    </location>
</feature>
<keyword evidence="1" id="KW-1133">Transmembrane helix</keyword>
<evidence type="ECO:0008006" key="4">
    <source>
        <dbReference type="Google" id="ProtNLM"/>
    </source>
</evidence>
<evidence type="ECO:0000313" key="2">
    <source>
        <dbReference type="EMBL" id="MCL9769758.1"/>
    </source>
</evidence>
<comment type="caution">
    <text evidence="2">The sequence shown here is derived from an EMBL/GenBank/DDBJ whole genome shotgun (WGS) entry which is preliminary data.</text>
</comment>
<keyword evidence="1" id="KW-0472">Membrane</keyword>
<feature type="transmembrane region" description="Helical" evidence="1">
    <location>
        <begin position="45"/>
        <end position="66"/>
    </location>
</feature>
<keyword evidence="3" id="KW-1185">Reference proteome</keyword>
<proteinExistence type="predicted"/>
<reference evidence="2 3" key="1">
    <citation type="submission" date="2022-05" db="EMBL/GenBank/DDBJ databases">
        <title>Flavobacterium sp., isolated from activated sludge.</title>
        <authorList>
            <person name="Ran Q."/>
        </authorList>
    </citation>
    <scope>NUCLEOTIDE SEQUENCE [LARGE SCALE GENOMIC DNA]</scope>
    <source>
        <strain evidence="2 3">HXWNR69</strain>
    </source>
</reference>
<evidence type="ECO:0000313" key="3">
    <source>
        <dbReference type="Proteomes" id="UP001203342"/>
    </source>
</evidence>
<sequence>MEKFLKKNLVLVKLGFIVGLISTILTFHFVYLFEGDRSSFHYFSFTAFFVALLFFMALTFTSISIVNKINYERLLSGKPQYNKTNQIVLLGLVSFISYYLTDCIYYLLEYYFFDSSITSHLLDETDSLSPMLKQDKLFYNYPITIQNSLMNIFALLFSMALSRMALGNDRY</sequence>
<protein>
    <recommendedName>
        <fullName evidence="4">DUF4199 domain-containing protein</fullName>
    </recommendedName>
</protein>
<organism evidence="2 3">
    <name type="scientific">Flavobacterium fragile</name>
    <dbReference type="NCBI Taxonomy" id="2949085"/>
    <lineage>
        <taxon>Bacteria</taxon>
        <taxon>Pseudomonadati</taxon>
        <taxon>Bacteroidota</taxon>
        <taxon>Flavobacteriia</taxon>
        <taxon>Flavobacteriales</taxon>
        <taxon>Flavobacteriaceae</taxon>
        <taxon>Flavobacterium</taxon>
    </lineage>
</organism>
<gene>
    <name evidence="2" type="ORF">NAT47_04945</name>
</gene>
<evidence type="ECO:0000256" key="1">
    <source>
        <dbReference type="SAM" id="Phobius"/>
    </source>
</evidence>